<comment type="caution">
    <text evidence="2">The sequence shown here is derived from an EMBL/GenBank/DDBJ whole genome shotgun (WGS) entry which is preliminary data.</text>
</comment>
<protein>
    <recommendedName>
        <fullName evidence="4">Lipoprotein</fullName>
    </recommendedName>
</protein>
<proteinExistence type="predicted"/>
<name>A0A209A432_YERIN</name>
<feature type="chain" id="PRO_5012035500" description="Lipoprotein" evidence="1">
    <location>
        <begin position="19"/>
        <end position="115"/>
    </location>
</feature>
<organism evidence="2 3">
    <name type="scientific">Yersinia intermedia</name>
    <dbReference type="NCBI Taxonomy" id="631"/>
    <lineage>
        <taxon>Bacteria</taxon>
        <taxon>Pseudomonadati</taxon>
        <taxon>Pseudomonadota</taxon>
        <taxon>Gammaproteobacteria</taxon>
        <taxon>Enterobacterales</taxon>
        <taxon>Yersiniaceae</taxon>
        <taxon>Yersinia</taxon>
    </lineage>
</organism>
<dbReference type="AlphaFoldDB" id="A0A209A432"/>
<evidence type="ECO:0008006" key="4">
    <source>
        <dbReference type="Google" id="ProtNLM"/>
    </source>
</evidence>
<dbReference type="Proteomes" id="UP000196440">
    <property type="component" value="Unassembled WGS sequence"/>
</dbReference>
<evidence type="ECO:0000313" key="2">
    <source>
        <dbReference type="EMBL" id="OVZ87499.1"/>
    </source>
</evidence>
<gene>
    <name evidence="2" type="ORF">CBW57_07845</name>
</gene>
<dbReference type="RefSeq" id="WP_087815721.1">
    <property type="nucleotide sequence ID" value="NZ_CBCPKE010000002.1"/>
</dbReference>
<feature type="signal peptide" evidence="1">
    <location>
        <begin position="1"/>
        <end position="18"/>
    </location>
</feature>
<accession>A0A209A432</accession>
<reference evidence="2 3" key="1">
    <citation type="submission" date="2017-05" db="EMBL/GenBank/DDBJ databases">
        <title>Whole genome sequencing of Yersinia kristensenii.</title>
        <authorList>
            <person name="Campioni F."/>
        </authorList>
    </citation>
    <scope>NUCLEOTIDE SEQUENCE [LARGE SCALE GENOMIC DNA]</scope>
    <source>
        <strain evidence="2 3">CFSAN060536</strain>
    </source>
</reference>
<keyword evidence="1" id="KW-0732">Signal</keyword>
<evidence type="ECO:0000256" key="1">
    <source>
        <dbReference type="SAM" id="SignalP"/>
    </source>
</evidence>
<sequence>MKVVVYGAIMLFCSSVLATKPGDLKSQCDADNSMMIYNQIIKKYNATIMWRPDDISLNAINIKIDDKWYGTIAEDKINGNGAKGLSSFAQAAYLINLPVDVCVKGKYLRGLEGVH</sequence>
<dbReference type="EMBL" id="NHOI01000010">
    <property type="protein sequence ID" value="OVZ87499.1"/>
    <property type="molecule type" value="Genomic_DNA"/>
</dbReference>
<evidence type="ECO:0000313" key="3">
    <source>
        <dbReference type="Proteomes" id="UP000196440"/>
    </source>
</evidence>